<dbReference type="Proteomes" id="UP000576821">
    <property type="component" value="Unassembled WGS sequence"/>
</dbReference>
<dbReference type="InterPro" id="IPR013149">
    <property type="entry name" value="ADH-like_C"/>
</dbReference>
<feature type="domain" description="Enoyl reductase (ER)" evidence="1">
    <location>
        <begin position="10"/>
        <end position="322"/>
    </location>
</feature>
<dbReference type="InterPro" id="IPR011032">
    <property type="entry name" value="GroES-like_sf"/>
</dbReference>
<protein>
    <submittedName>
        <fullName evidence="2">NADPH2:quinone reductase</fullName>
        <ecNumber evidence="2">1.6.5.5</ecNumber>
    </submittedName>
</protein>
<keyword evidence="2" id="KW-0560">Oxidoreductase</keyword>
<dbReference type="PANTHER" id="PTHR43677">
    <property type="entry name" value="SHORT-CHAIN DEHYDROGENASE/REDUCTASE"/>
    <property type="match status" value="1"/>
</dbReference>
<dbReference type="SMART" id="SM00829">
    <property type="entry name" value="PKS_ER"/>
    <property type="match status" value="1"/>
</dbReference>
<evidence type="ECO:0000259" key="1">
    <source>
        <dbReference type="SMART" id="SM00829"/>
    </source>
</evidence>
<proteinExistence type="predicted"/>
<dbReference type="GO" id="GO:0003960">
    <property type="term" value="F:quinone reductase (NADPH) activity"/>
    <property type="evidence" value="ECO:0007669"/>
    <property type="project" value="UniProtKB-EC"/>
</dbReference>
<dbReference type="Gene3D" id="3.40.50.720">
    <property type="entry name" value="NAD(P)-binding Rossmann-like Domain"/>
    <property type="match status" value="1"/>
</dbReference>
<dbReference type="InterPro" id="IPR013154">
    <property type="entry name" value="ADH-like_N"/>
</dbReference>
<comment type="caution">
    <text evidence="2">The sequence shown here is derived from an EMBL/GenBank/DDBJ whole genome shotgun (WGS) entry which is preliminary data.</text>
</comment>
<sequence>MKAVICPAFAPIDALTWGDFPAPQPEPGELLIDVVAAGVNYPDVLIVQGKYQTKPPLPFVPGSEASGRVAAIGEGVEGFAIDDRVVAFTGTGSFGQQVRVPATQVWPVPDGVDLAIAAGISITYGTSYHALKDRAALKPGETLLVLGAGGGVGLTAVELGKLMGAHVIAAASSADKLALARAQGADELINYAEEDLRERVKALTGGKGVDVVYDPVGGPMNLTAVKSLAWGGRLLVIGFAGGEIPSIPANLLLLKSASAVGVLWGNSVRADPVGQGANMRQLLQWLAHGAITPVVDTCFAMTDVVAALHHLEGRKVKGKVLLTISPAS</sequence>
<keyword evidence="3" id="KW-1185">Reference proteome</keyword>
<dbReference type="RefSeq" id="WP_167304956.1">
    <property type="nucleotide sequence ID" value="NZ_JAASQR010000004.1"/>
</dbReference>
<name>A0A846M856_9SPHN</name>
<accession>A0A846M856</accession>
<organism evidence="2 3">
    <name type="scientific">Sphingobium vermicomposti</name>
    <dbReference type="NCBI Taxonomy" id="529005"/>
    <lineage>
        <taxon>Bacteria</taxon>
        <taxon>Pseudomonadati</taxon>
        <taxon>Pseudomonadota</taxon>
        <taxon>Alphaproteobacteria</taxon>
        <taxon>Sphingomonadales</taxon>
        <taxon>Sphingomonadaceae</taxon>
        <taxon>Sphingobium</taxon>
    </lineage>
</organism>
<dbReference type="PANTHER" id="PTHR43677:SF4">
    <property type="entry name" value="QUINONE OXIDOREDUCTASE-LIKE PROTEIN 2"/>
    <property type="match status" value="1"/>
</dbReference>
<dbReference type="SUPFAM" id="SSF50129">
    <property type="entry name" value="GroES-like"/>
    <property type="match status" value="1"/>
</dbReference>
<dbReference type="InterPro" id="IPR051397">
    <property type="entry name" value="Zn-ADH-like_protein"/>
</dbReference>
<gene>
    <name evidence="2" type="ORF">FHS54_003062</name>
</gene>
<dbReference type="InterPro" id="IPR020843">
    <property type="entry name" value="ER"/>
</dbReference>
<dbReference type="EC" id="1.6.5.5" evidence="2"/>
<dbReference type="InterPro" id="IPR036291">
    <property type="entry name" value="NAD(P)-bd_dom_sf"/>
</dbReference>
<evidence type="ECO:0000313" key="3">
    <source>
        <dbReference type="Proteomes" id="UP000576821"/>
    </source>
</evidence>
<reference evidence="2 3" key="1">
    <citation type="submission" date="2020-03" db="EMBL/GenBank/DDBJ databases">
        <title>Genomic Encyclopedia of Type Strains, Phase IV (KMG-IV): sequencing the most valuable type-strain genomes for metagenomic binning, comparative biology and taxonomic classification.</title>
        <authorList>
            <person name="Goeker M."/>
        </authorList>
    </citation>
    <scope>NUCLEOTIDE SEQUENCE [LARGE SCALE GENOMIC DNA]</scope>
    <source>
        <strain evidence="2 3">DSM 21299</strain>
    </source>
</reference>
<dbReference type="SUPFAM" id="SSF51735">
    <property type="entry name" value="NAD(P)-binding Rossmann-fold domains"/>
    <property type="match status" value="1"/>
</dbReference>
<dbReference type="CDD" id="cd08241">
    <property type="entry name" value="QOR1"/>
    <property type="match status" value="1"/>
</dbReference>
<dbReference type="Pfam" id="PF08240">
    <property type="entry name" value="ADH_N"/>
    <property type="match status" value="1"/>
</dbReference>
<dbReference type="EMBL" id="JAASQR010000004">
    <property type="protein sequence ID" value="NIJ18062.1"/>
    <property type="molecule type" value="Genomic_DNA"/>
</dbReference>
<dbReference type="AlphaFoldDB" id="A0A846M856"/>
<dbReference type="Gene3D" id="3.90.180.10">
    <property type="entry name" value="Medium-chain alcohol dehydrogenases, catalytic domain"/>
    <property type="match status" value="1"/>
</dbReference>
<evidence type="ECO:0000313" key="2">
    <source>
        <dbReference type="EMBL" id="NIJ18062.1"/>
    </source>
</evidence>
<dbReference type="Pfam" id="PF00107">
    <property type="entry name" value="ADH_zinc_N"/>
    <property type="match status" value="1"/>
</dbReference>